<feature type="region of interest" description="Disordered" evidence="10">
    <location>
        <begin position="245"/>
        <end position="264"/>
    </location>
</feature>
<reference evidence="11" key="1">
    <citation type="submission" date="2019-03" db="EMBL/GenBank/DDBJ databases">
        <title>Improved annotation for the trematode Fasciola hepatica.</title>
        <authorList>
            <person name="Choi Y.-J."/>
            <person name="Martin J."/>
            <person name="Mitreva M."/>
        </authorList>
    </citation>
    <scope>NUCLEOTIDE SEQUENCE [LARGE SCALE GENOMIC DNA]</scope>
</reference>
<accession>A0A4E0S3E2</accession>
<dbReference type="SMART" id="SM00176">
    <property type="entry name" value="RAN"/>
    <property type="match status" value="1"/>
</dbReference>
<name>A0A4E0S3E2_FASHE</name>
<evidence type="ECO:0000256" key="5">
    <source>
        <dbReference type="ARBA" id="ARBA00023134"/>
    </source>
</evidence>
<evidence type="ECO:0000256" key="3">
    <source>
        <dbReference type="ARBA" id="ARBA00022481"/>
    </source>
</evidence>
<dbReference type="PROSITE" id="PS51421">
    <property type="entry name" value="RAS"/>
    <property type="match status" value="1"/>
</dbReference>
<dbReference type="SMART" id="SM00174">
    <property type="entry name" value="RHO"/>
    <property type="match status" value="1"/>
</dbReference>
<keyword evidence="4" id="KW-0547">Nucleotide-binding</keyword>
<dbReference type="Pfam" id="PF00071">
    <property type="entry name" value="Ras"/>
    <property type="match status" value="1"/>
</dbReference>
<dbReference type="InterPro" id="IPR005225">
    <property type="entry name" value="Small_GTP-bd"/>
</dbReference>
<dbReference type="SMART" id="SM00173">
    <property type="entry name" value="RAS"/>
    <property type="match status" value="1"/>
</dbReference>
<keyword evidence="12" id="KW-1185">Reference proteome</keyword>
<comment type="similarity">
    <text evidence="9">Belongs to the small GTPase superfamily. Di-Ras family.</text>
</comment>
<evidence type="ECO:0000313" key="11">
    <source>
        <dbReference type="EMBL" id="THD28732.1"/>
    </source>
</evidence>
<dbReference type="InterPro" id="IPR001806">
    <property type="entry name" value="Small_GTPase"/>
</dbReference>
<evidence type="ECO:0000256" key="9">
    <source>
        <dbReference type="ARBA" id="ARBA00061515"/>
    </source>
</evidence>
<keyword evidence="7" id="KW-0449">Lipoprotein</keyword>
<dbReference type="SMART" id="SM00175">
    <property type="entry name" value="RAB"/>
    <property type="match status" value="1"/>
</dbReference>
<comment type="caution">
    <text evidence="11">The sequence shown here is derived from an EMBL/GenBank/DDBJ whole genome shotgun (WGS) entry which is preliminary data.</text>
</comment>
<dbReference type="FunFam" id="3.40.50.300:FF:000303">
    <property type="entry name" value="GTP-binding protein Di-Ras2"/>
    <property type="match status" value="1"/>
</dbReference>
<dbReference type="GO" id="GO:0003924">
    <property type="term" value="F:GTPase activity"/>
    <property type="evidence" value="ECO:0007669"/>
    <property type="project" value="InterPro"/>
</dbReference>
<proteinExistence type="inferred from homology"/>
<dbReference type="EMBL" id="JXXN02000085">
    <property type="protein sequence ID" value="THD28732.1"/>
    <property type="molecule type" value="Genomic_DNA"/>
</dbReference>
<dbReference type="GO" id="GO:0005525">
    <property type="term" value="F:GTP binding"/>
    <property type="evidence" value="ECO:0007669"/>
    <property type="project" value="UniProtKB-KW"/>
</dbReference>
<keyword evidence="2" id="KW-1003">Cell membrane</keyword>
<keyword evidence="3" id="KW-0488">Methylation</keyword>
<dbReference type="PRINTS" id="PR00449">
    <property type="entry name" value="RASTRNSFRMNG"/>
</dbReference>
<gene>
    <name evidence="11" type="ORF">D915_000454</name>
</gene>
<keyword evidence="8" id="KW-0636">Prenylation</keyword>
<dbReference type="PROSITE" id="PS51420">
    <property type="entry name" value="RHO"/>
    <property type="match status" value="1"/>
</dbReference>
<evidence type="ECO:0000256" key="10">
    <source>
        <dbReference type="SAM" id="MobiDB-lite"/>
    </source>
</evidence>
<evidence type="ECO:0000256" key="8">
    <source>
        <dbReference type="ARBA" id="ARBA00023289"/>
    </source>
</evidence>
<comment type="subcellular location">
    <subcellularLocation>
        <location evidence="1">Cell membrane</location>
        <topology evidence="1">Lipid-anchor</topology>
        <orientation evidence="1">Cytoplasmic side</orientation>
    </subcellularLocation>
</comment>
<dbReference type="GO" id="GO:0007165">
    <property type="term" value="P:signal transduction"/>
    <property type="evidence" value="ECO:0007669"/>
    <property type="project" value="InterPro"/>
</dbReference>
<evidence type="ECO:0000256" key="1">
    <source>
        <dbReference type="ARBA" id="ARBA00004342"/>
    </source>
</evidence>
<dbReference type="InterPro" id="IPR020849">
    <property type="entry name" value="Small_GTPase_Ras-type"/>
</dbReference>
<feature type="compositionally biased region" description="Polar residues" evidence="10">
    <location>
        <begin position="201"/>
        <end position="227"/>
    </location>
</feature>
<protein>
    <submittedName>
        <fullName evidence="11">DIRAS family GTP-binding Ras 2</fullName>
    </submittedName>
</protein>
<dbReference type="SUPFAM" id="SSF52540">
    <property type="entry name" value="P-loop containing nucleoside triphosphate hydrolases"/>
    <property type="match status" value="1"/>
</dbReference>
<evidence type="ECO:0000256" key="4">
    <source>
        <dbReference type="ARBA" id="ARBA00022741"/>
    </source>
</evidence>
<evidence type="ECO:0000256" key="6">
    <source>
        <dbReference type="ARBA" id="ARBA00023136"/>
    </source>
</evidence>
<dbReference type="Proteomes" id="UP000230066">
    <property type="component" value="Unassembled WGS sequence"/>
</dbReference>
<dbReference type="InterPro" id="IPR027417">
    <property type="entry name" value="P-loop_NTPase"/>
</dbReference>
<keyword evidence="5" id="KW-0342">GTP-binding</keyword>
<evidence type="ECO:0000313" key="12">
    <source>
        <dbReference type="Proteomes" id="UP000230066"/>
    </source>
</evidence>
<dbReference type="Gene3D" id="3.40.50.300">
    <property type="entry name" value="P-loop containing nucleotide triphosphate hydrolases"/>
    <property type="match status" value="1"/>
</dbReference>
<organism evidence="11 12">
    <name type="scientific">Fasciola hepatica</name>
    <name type="common">Liver fluke</name>
    <dbReference type="NCBI Taxonomy" id="6192"/>
    <lineage>
        <taxon>Eukaryota</taxon>
        <taxon>Metazoa</taxon>
        <taxon>Spiralia</taxon>
        <taxon>Lophotrochozoa</taxon>
        <taxon>Platyhelminthes</taxon>
        <taxon>Trematoda</taxon>
        <taxon>Digenea</taxon>
        <taxon>Plagiorchiida</taxon>
        <taxon>Echinostomata</taxon>
        <taxon>Echinostomatoidea</taxon>
        <taxon>Fasciolidae</taxon>
        <taxon>Fasciola</taxon>
    </lineage>
</organism>
<dbReference type="NCBIfam" id="TIGR00231">
    <property type="entry name" value="small_GTP"/>
    <property type="match status" value="1"/>
</dbReference>
<dbReference type="AlphaFoldDB" id="A0A4E0S3E2"/>
<feature type="region of interest" description="Disordered" evidence="10">
    <location>
        <begin position="201"/>
        <end position="238"/>
    </location>
</feature>
<dbReference type="PANTHER" id="PTHR24070">
    <property type="entry name" value="RAS, DI-RAS, AND RHEB FAMILY MEMBERS OF SMALL GTPASE SUPERFAMILY"/>
    <property type="match status" value="1"/>
</dbReference>
<evidence type="ECO:0000256" key="7">
    <source>
        <dbReference type="ARBA" id="ARBA00023288"/>
    </source>
</evidence>
<dbReference type="PROSITE" id="PS51419">
    <property type="entry name" value="RAB"/>
    <property type="match status" value="1"/>
</dbReference>
<dbReference type="GO" id="GO:0005886">
    <property type="term" value="C:plasma membrane"/>
    <property type="evidence" value="ECO:0007669"/>
    <property type="project" value="UniProtKB-SubCell"/>
</dbReference>
<evidence type="ECO:0000256" key="2">
    <source>
        <dbReference type="ARBA" id="ARBA00022475"/>
    </source>
</evidence>
<sequence>MPEQPTDYRVAVFGAGGVGKTSLVLRFVRGTFRETYVPTIEDTYRQVISCNKQVCTLQITDTTGSHQFPAMQRLSISKGHAFILVYSITNKASFDELQSFHNELSLIKMDELPRVPIMLVGNKTDEAEAREVSTAHGKALAQKWKCGFMETSAKANSNVKEVFQELLRMETRRDMTLVGEVKHQSRLSRFFRRRYNTLPEASSNVTAADSEGFSDSSDLPRQLNTAPHATEGSKEKKSKIAEFLKRKCSKLPADNPGEGGSSKT</sequence>
<keyword evidence="6" id="KW-0472">Membrane</keyword>